<dbReference type="EMBL" id="LUGH01000359">
    <property type="protein sequence ID" value="OBZ85789.1"/>
    <property type="molecule type" value="Genomic_DNA"/>
</dbReference>
<dbReference type="InParanoid" id="A0A1C7NAQ1"/>
<dbReference type="AlphaFoldDB" id="A0A1C7NAQ1"/>
<dbReference type="Gene3D" id="6.10.140.1900">
    <property type="match status" value="1"/>
</dbReference>
<dbReference type="InterPro" id="IPR036570">
    <property type="entry name" value="HORMA_dom_sf"/>
</dbReference>
<organism evidence="6 7">
    <name type="scientific">Choanephora cucurbitarum</name>
    <dbReference type="NCBI Taxonomy" id="101091"/>
    <lineage>
        <taxon>Eukaryota</taxon>
        <taxon>Fungi</taxon>
        <taxon>Fungi incertae sedis</taxon>
        <taxon>Mucoromycota</taxon>
        <taxon>Mucoromycotina</taxon>
        <taxon>Mucoromycetes</taxon>
        <taxon>Mucorales</taxon>
        <taxon>Mucorineae</taxon>
        <taxon>Choanephoraceae</taxon>
        <taxon>Choanephoroideae</taxon>
        <taxon>Choanephora</taxon>
    </lineage>
</organism>
<feature type="region of interest" description="Disordered" evidence="4">
    <location>
        <begin position="501"/>
        <end position="589"/>
    </location>
</feature>
<dbReference type="GO" id="GO:0000423">
    <property type="term" value="P:mitophagy"/>
    <property type="evidence" value="ECO:0007669"/>
    <property type="project" value="TreeGrafter"/>
</dbReference>
<feature type="domain" description="Autophagy-related protein 13 N-terminal" evidence="5">
    <location>
        <begin position="24"/>
        <end position="256"/>
    </location>
</feature>
<gene>
    <name evidence="6" type="primary">atg13</name>
    <name evidence="6" type="ORF">A0J61_06165</name>
</gene>
<feature type="region of interest" description="Disordered" evidence="4">
    <location>
        <begin position="758"/>
        <end position="826"/>
    </location>
</feature>
<comment type="caution">
    <text evidence="6">The sequence shown here is derived from an EMBL/GenBank/DDBJ whole genome shotgun (WGS) entry which is preliminary data.</text>
</comment>
<feature type="compositionally biased region" description="Polar residues" evidence="4">
    <location>
        <begin position="501"/>
        <end position="521"/>
    </location>
</feature>
<feature type="compositionally biased region" description="Polar residues" evidence="4">
    <location>
        <begin position="288"/>
        <end position="299"/>
    </location>
</feature>
<keyword evidence="2 3" id="KW-0072">Autophagy</keyword>
<comment type="similarity">
    <text evidence="1 3">Belongs to the ATG13 family. Fungi subfamily.</text>
</comment>
<dbReference type="Gene3D" id="3.30.900.10">
    <property type="entry name" value="HORMA domain"/>
    <property type="match status" value="1"/>
</dbReference>
<feature type="compositionally biased region" description="Low complexity" evidence="4">
    <location>
        <begin position="567"/>
        <end position="584"/>
    </location>
</feature>
<proteinExistence type="inferred from homology"/>
<dbReference type="GO" id="GO:0034497">
    <property type="term" value="P:protein localization to phagophore assembly site"/>
    <property type="evidence" value="ECO:0007669"/>
    <property type="project" value="TreeGrafter"/>
</dbReference>
<dbReference type="InterPro" id="IPR018731">
    <property type="entry name" value="Atg13_N"/>
</dbReference>
<dbReference type="STRING" id="101091.A0A1C7NAQ1"/>
<evidence type="ECO:0000256" key="3">
    <source>
        <dbReference type="RuleBase" id="RU361214"/>
    </source>
</evidence>
<accession>A0A1C7NAQ1</accession>
<evidence type="ECO:0000259" key="5">
    <source>
        <dbReference type="Pfam" id="PF10033"/>
    </source>
</evidence>
<evidence type="ECO:0000256" key="4">
    <source>
        <dbReference type="SAM" id="MobiDB-lite"/>
    </source>
</evidence>
<feature type="region of interest" description="Disordered" evidence="4">
    <location>
        <begin position="288"/>
        <end position="399"/>
    </location>
</feature>
<name>A0A1C7NAQ1_9FUNG</name>
<evidence type="ECO:0000256" key="1">
    <source>
        <dbReference type="ARBA" id="ARBA00005246"/>
    </source>
</evidence>
<feature type="compositionally biased region" description="Low complexity" evidence="4">
    <location>
        <begin position="522"/>
        <end position="534"/>
    </location>
</feature>
<dbReference type="Proteomes" id="UP000093000">
    <property type="component" value="Unassembled WGS sequence"/>
</dbReference>
<sequence length="826" mass="93060">MQSPNQPPTSTSTSTRNSKLDQIIQNFYTKTVQIIIQGRCTPHHDIRYGKRASLKGSSSSRKINKWFNIATEDVEILREELKYWKTMSVQPETEPPSMVLDIYLDTSKLSYHQSLMVADDNLRWGRIELNRAEHIDRILIESWELSLKHPLPDFAVDLPNLYKRSIVFFRSLHSLSRLLPGHDLYRQISGSKDTPLSIGYRLSSSLSKVYPEEIALNSTILENDARKPTKNYSFSDIVTPIGTFKLNVSYRRNCDFRVEDTERDLSAQFIDMDEKFFTPTMTKYHQQQQKLSVTINPKRSSLDTKMDLTPSTSTSSRHILEHRSSLGRQSESPTNRRSSAPFVVSPFKSPFLSSSPQAESIFSGAGSGGSTTATIAAQRQYGTSPTSSERSRPLDSGSYSRKIEFSSSFDKYKSPSPSRESPSNASMMMRRWSRASDLSSVNFKQEEEDTHLEDFVRLVGSNQDLRMFSKTNSDLLSSTSDSDTSSMMKLSHFQSLRETHNTLSESLSSSMILQPQSQNPETSTVSPVSSTSSTGRSYQPAVPSPLHAGKRSTSPVHIPRSYPQLMSMTTTSKTTTASTTQSKSHTTDLSAYSTYPQDFHHQRPLSKHKPVTFSMNTSKVAERRLITQPQAESSGQGHTVHAVPFVGRRQAGEENQATGEKDEEERMQKQQEPMKTHKQTSLEEIEKNVGEGSSEFYNRSEGSSTLLQDVHSSHRVSLLDDDDSLVFKMSELECEGPPRASTTPPNKQHEMFFNNRNKAFIKSASTSTSPTRHDPRPDTTLTPLSPPLLQRLQSISSQAEMKDNKDESKEEKEEPLSKPTMPFDAW</sequence>
<evidence type="ECO:0000256" key="2">
    <source>
        <dbReference type="ARBA" id="ARBA00023006"/>
    </source>
</evidence>
<dbReference type="GO" id="GO:0034727">
    <property type="term" value="P:piecemeal microautophagy of the nucleus"/>
    <property type="evidence" value="ECO:0007669"/>
    <property type="project" value="TreeGrafter"/>
</dbReference>
<feature type="compositionally biased region" description="Basic and acidic residues" evidence="4">
    <location>
        <begin position="800"/>
        <end position="816"/>
    </location>
</feature>
<feature type="compositionally biased region" description="Basic and acidic residues" evidence="4">
    <location>
        <begin position="664"/>
        <end position="681"/>
    </location>
</feature>
<feature type="region of interest" description="Disordered" evidence="4">
    <location>
        <begin position="649"/>
        <end position="681"/>
    </location>
</feature>
<dbReference type="OrthoDB" id="70161at2759"/>
<dbReference type="Pfam" id="PF10033">
    <property type="entry name" value="ATG13"/>
    <property type="match status" value="1"/>
</dbReference>
<feature type="compositionally biased region" description="Low complexity" evidence="4">
    <location>
        <begin position="338"/>
        <end position="377"/>
    </location>
</feature>
<dbReference type="GO" id="GO:0000407">
    <property type="term" value="C:phagophore assembly site"/>
    <property type="evidence" value="ECO:0007669"/>
    <property type="project" value="TreeGrafter"/>
</dbReference>
<dbReference type="GO" id="GO:0005829">
    <property type="term" value="C:cytosol"/>
    <property type="evidence" value="ECO:0007669"/>
    <property type="project" value="TreeGrafter"/>
</dbReference>
<feature type="compositionally biased region" description="Polar residues" evidence="4">
    <location>
        <begin position="326"/>
        <end position="337"/>
    </location>
</feature>
<dbReference type="GO" id="GO:1990316">
    <property type="term" value="C:Atg1/ULK1 kinase complex"/>
    <property type="evidence" value="ECO:0007669"/>
    <property type="project" value="InterPro"/>
</dbReference>
<dbReference type="PANTHER" id="PTHR13430">
    <property type="match status" value="1"/>
</dbReference>
<dbReference type="FunCoup" id="A0A1C7NAQ1">
    <property type="interactions" value="91"/>
</dbReference>
<evidence type="ECO:0000313" key="7">
    <source>
        <dbReference type="Proteomes" id="UP000093000"/>
    </source>
</evidence>
<protein>
    <recommendedName>
        <fullName evidence="3">Autophagy-related protein 13</fullName>
    </recommendedName>
</protein>
<keyword evidence="7" id="KW-1185">Reference proteome</keyword>
<feature type="compositionally biased region" description="Low complexity" evidence="4">
    <location>
        <begin position="778"/>
        <end position="798"/>
    </location>
</feature>
<reference evidence="6 7" key="1">
    <citation type="submission" date="2016-03" db="EMBL/GenBank/DDBJ databases">
        <title>Choanephora cucurbitarum.</title>
        <authorList>
            <person name="Min B."/>
            <person name="Park H."/>
            <person name="Park J.-H."/>
            <person name="Shin H.-D."/>
            <person name="Choi I.-G."/>
        </authorList>
    </citation>
    <scope>NUCLEOTIDE SEQUENCE [LARGE SCALE GENOMIC DNA]</scope>
    <source>
        <strain evidence="6 7">KUS-F28377</strain>
    </source>
</reference>
<dbReference type="InterPro" id="IPR040182">
    <property type="entry name" value="ATG13"/>
</dbReference>
<evidence type="ECO:0000313" key="6">
    <source>
        <dbReference type="EMBL" id="OBZ85789.1"/>
    </source>
</evidence>
<dbReference type="PANTHER" id="PTHR13430:SF4">
    <property type="entry name" value="AUTOPHAGY-RELATED PROTEIN 13"/>
    <property type="match status" value="1"/>
</dbReference>